<sequence length="921" mass="103121">MTNPGLSDTTRLKHLVNTIPIIDNHCHPIFTHLQTSEPKEGPDFGSDDDDGQVRLDLRAMVTEANGPAMNGAQHTLASFRAVKQLATLLDCEASWDSIEKARKNKNFASWAKRCFEGTHCLLIDDLLFFGAKNLETEAHGKFVEGGVKRIVRIEAIAEKTLLSLLYDGSPDQVNFMVWRVELLKQLEGVGQRPDVVGFKSAVCYRTGLSVEAHMTPPMEEYDRQFMTWVDTVKGSGSIEDRSLKARLNTKLLNDLVVNLACSIASKLQKPIQFHTGFGDNELTLSLADPSLLQPLIHANPSTKFVLLHASYPFTRQAGYLASVYENVYLDFGLIFPMISADGQIEVFRQILELCPTNKLLWSSDSLRYPEQYYIANLQGRETVSSVLANYLEKGYIDYTEASKIAKLIFFENSNELYKLDLSLNEVLNQNPEGQPRSTLGPQPGLQPSVSKERVHLVEHILPKGLHYFRIQWVDYTGSLRLRVLPRASVLELLRKPVFDIRVTQATLSLLQDDTPTGKMNPSGMFRLQPSWSDTSIRKFWPVGLKEWQKQNNSQEEAAYATVMCSFSTTNPDEPLSHCPRNTLYRAITLLESKLSANIQLGFETEIVFLKRTPTGELSTKLVHSHGWSQSTCFTPELTILLEEIVAELEASGIKLIMYHPESSDGQFEFVTSHLPAMEAIDALYHTRLITQTAAERHGYRATLHPKPYARQAGTAAHVHFSLNFGDDVDVPEQERDERCFAAGILNHLEAICAFSMPTPASYRRLADGVWAGGTWIAYGDENREVPLRRCLAGDETGGKDHWELRCIDGTANMYLVIAALIFAGLDGVDKGTELGPGCQVGEIPAKMSKERREELGIVKRVPSSLEEALDCLKGDDVLGKALGMSVVETLVDVKEAEIEKLVGIEKQDGKESQWRWEIERY</sequence>
<dbReference type="InterPro" id="IPR008146">
    <property type="entry name" value="Gln_synth_cat_dom"/>
</dbReference>
<dbReference type="EMBL" id="ML119779">
    <property type="protein sequence ID" value="RPA74858.1"/>
    <property type="molecule type" value="Genomic_DNA"/>
</dbReference>
<dbReference type="Proteomes" id="UP000275078">
    <property type="component" value="Unassembled WGS sequence"/>
</dbReference>
<dbReference type="Gene3D" id="3.20.20.140">
    <property type="entry name" value="Metal-dependent hydrolases"/>
    <property type="match status" value="1"/>
</dbReference>
<dbReference type="AlphaFoldDB" id="A0A3N4HQU0"/>
<protein>
    <submittedName>
        <fullName evidence="4">Glutamine synthetase/guanido kinase</fullName>
    </submittedName>
</protein>
<dbReference type="Gene3D" id="3.30.590.10">
    <property type="entry name" value="Glutamine synthetase/guanido kinase, catalytic domain"/>
    <property type="match status" value="1"/>
</dbReference>
<dbReference type="STRING" id="1160509.A0A3N4HQU0"/>
<comment type="similarity">
    <text evidence="1 2">Belongs to the glutamine synthetase family.</text>
</comment>
<dbReference type="PANTHER" id="PTHR43383">
    <property type="entry name" value="NODULIN 6"/>
    <property type="match status" value="1"/>
</dbReference>
<dbReference type="Pfam" id="PF00120">
    <property type="entry name" value="Gln-synt_C"/>
    <property type="match status" value="1"/>
</dbReference>
<dbReference type="InterPro" id="IPR027303">
    <property type="entry name" value="Gln_synth_gly_rich_site"/>
</dbReference>
<name>A0A3N4HQU0_ASCIM</name>
<reference evidence="4 5" key="1">
    <citation type="journal article" date="2018" name="Nat. Ecol. Evol.">
        <title>Pezizomycetes genomes reveal the molecular basis of ectomycorrhizal truffle lifestyle.</title>
        <authorList>
            <person name="Murat C."/>
            <person name="Payen T."/>
            <person name="Noel B."/>
            <person name="Kuo A."/>
            <person name="Morin E."/>
            <person name="Chen J."/>
            <person name="Kohler A."/>
            <person name="Krizsan K."/>
            <person name="Balestrini R."/>
            <person name="Da Silva C."/>
            <person name="Montanini B."/>
            <person name="Hainaut M."/>
            <person name="Levati E."/>
            <person name="Barry K.W."/>
            <person name="Belfiori B."/>
            <person name="Cichocki N."/>
            <person name="Clum A."/>
            <person name="Dockter R.B."/>
            <person name="Fauchery L."/>
            <person name="Guy J."/>
            <person name="Iotti M."/>
            <person name="Le Tacon F."/>
            <person name="Lindquist E.A."/>
            <person name="Lipzen A."/>
            <person name="Malagnac F."/>
            <person name="Mello A."/>
            <person name="Molinier V."/>
            <person name="Miyauchi S."/>
            <person name="Poulain J."/>
            <person name="Riccioni C."/>
            <person name="Rubini A."/>
            <person name="Sitrit Y."/>
            <person name="Splivallo R."/>
            <person name="Traeger S."/>
            <person name="Wang M."/>
            <person name="Zifcakova L."/>
            <person name="Wipf D."/>
            <person name="Zambonelli A."/>
            <person name="Paolocci F."/>
            <person name="Nowrousian M."/>
            <person name="Ottonello S."/>
            <person name="Baldrian P."/>
            <person name="Spatafora J.W."/>
            <person name="Henrissat B."/>
            <person name="Nagy L.G."/>
            <person name="Aury J.M."/>
            <person name="Wincker P."/>
            <person name="Grigoriev I.V."/>
            <person name="Bonfante P."/>
            <person name="Martin F.M."/>
        </authorList>
    </citation>
    <scope>NUCLEOTIDE SEQUENCE [LARGE SCALE GENOMIC DNA]</scope>
    <source>
        <strain evidence="4 5">RN42</strain>
    </source>
</reference>
<dbReference type="SUPFAM" id="SSF51556">
    <property type="entry name" value="Metallo-dependent hydrolases"/>
    <property type="match status" value="1"/>
</dbReference>
<accession>A0A3N4HQU0</accession>
<dbReference type="PROSITE" id="PS51987">
    <property type="entry name" value="GS_CATALYTIC"/>
    <property type="match status" value="1"/>
</dbReference>
<dbReference type="GO" id="GO:0004356">
    <property type="term" value="F:glutamine synthetase activity"/>
    <property type="evidence" value="ECO:0007669"/>
    <property type="project" value="InterPro"/>
</dbReference>
<evidence type="ECO:0000256" key="2">
    <source>
        <dbReference type="RuleBase" id="RU000384"/>
    </source>
</evidence>
<dbReference type="InterPro" id="IPR006680">
    <property type="entry name" value="Amidohydro-rel"/>
</dbReference>
<evidence type="ECO:0000259" key="3">
    <source>
        <dbReference type="PROSITE" id="PS51987"/>
    </source>
</evidence>
<keyword evidence="4" id="KW-0418">Kinase</keyword>
<dbReference type="PANTHER" id="PTHR43383:SF2">
    <property type="entry name" value="AMIDOHYDROLASE 2 FAMILY PROTEIN"/>
    <property type="match status" value="1"/>
</dbReference>
<gene>
    <name evidence="4" type="ORF">BJ508DRAFT_332702</name>
</gene>
<proteinExistence type="inferred from homology"/>
<keyword evidence="4" id="KW-0808">Transferase</keyword>
<evidence type="ECO:0000313" key="5">
    <source>
        <dbReference type="Proteomes" id="UP000275078"/>
    </source>
</evidence>
<dbReference type="OrthoDB" id="3364440at2759"/>
<dbReference type="InterPro" id="IPR014746">
    <property type="entry name" value="Gln_synth/guanido_kin_cat_dom"/>
</dbReference>
<dbReference type="Pfam" id="PF04909">
    <property type="entry name" value="Amidohydro_2"/>
    <property type="match status" value="1"/>
</dbReference>
<dbReference type="GO" id="GO:0016301">
    <property type="term" value="F:kinase activity"/>
    <property type="evidence" value="ECO:0007669"/>
    <property type="project" value="UniProtKB-KW"/>
</dbReference>
<keyword evidence="5" id="KW-1185">Reference proteome</keyword>
<dbReference type="PROSITE" id="PS00181">
    <property type="entry name" value="GLNA_ATP"/>
    <property type="match status" value="1"/>
</dbReference>
<organism evidence="4 5">
    <name type="scientific">Ascobolus immersus RN42</name>
    <dbReference type="NCBI Taxonomy" id="1160509"/>
    <lineage>
        <taxon>Eukaryota</taxon>
        <taxon>Fungi</taxon>
        <taxon>Dikarya</taxon>
        <taxon>Ascomycota</taxon>
        <taxon>Pezizomycotina</taxon>
        <taxon>Pezizomycetes</taxon>
        <taxon>Pezizales</taxon>
        <taxon>Ascobolaceae</taxon>
        <taxon>Ascobolus</taxon>
    </lineage>
</organism>
<evidence type="ECO:0000256" key="1">
    <source>
        <dbReference type="PROSITE-ProRule" id="PRU01331"/>
    </source>
</evidence>
<dbReference type="SUPFAM" id="SSF55931">
    <property type="entry name" value="Glutamine synthetase/guanido kinase"/>
    <property type="match status" value="1"/>
</dbReference>
<evidence type="ECO:0000313" key="4">
    <source>
        <dbReference type="EMBL" id="RPA74858.1"/>
    </source>
</evidence>
<feature type="domain" description="GS catalytic" evidence="3">
    <location>
        <begin position="579"/>
        <end position="921"/>
    </location>
</feature>
<dbReference type="InterPro" id="IPR032466">
    <property type="entry name" value="Metal_Hydrolase"/>
</dbReference>
<dbReference type="SMART" id="SM01230">
    <property type="entry name" value="Gln-synt_C"/>
    <property type="match status" value="1"/>
</dbReference>
<dbReference type="GO" id="GO:0016787">
    <property type="term" value="F:hydrolase activity"/>
    <property type="evidence" value="ECO:0007669"/>
    <property type="project" value="InterPro"/>
</dbReference>